<evidence type="ECO:0000313" key="2">
    <source>
        <dbReference type="EMBL" id="DAD90056.1"/>
    </source>
</evidence>
<name>A0A8S5N742_9CAUD</name>
<dbReference type="EMBL" id="BK015076">
    <property type="protein sequence ID" value="DAD90056.1"/>
    <property type="molecule type" value="Genomic_DNA"/>
</dbReference>
<feature type="region of interest" description="Disordered" evidence="1">
    <location>
        <begin position="1"/>
        <end position="26"/>
    </location>
</feature>
<evidence type="ECO:0000256" key="1">
    <source>
        <dbReference type="SAM" id="MobiDB-lite"/>
    </source>
</evidence>
<feature type="compositionally biased region" description="Polar residues" evidence="1">
    <location>
        <begin position="7"/>
        <end position="22"/>
    </location>
</feature>
<accession>A0A8S5N742</accession>
<proteinExistence type="predicted"/>
<sequence>MGRKRVTVTNENDSGRNTNFHDNYNGADMNRSEFVNQIKSGNYPNYHVRIVNGVETPVSNPDPNRANNLG</sequence>
<organism evidence="2">
    <name type="scientific">Siphoviridae sp. ctlzn3</name>
    <dbReference type="NCBI Taxonomy" id="2826450"/>
    <lineage>
        <taxon>Viruses</taxon>
        <taxon>Duplodnaviria</taxon>
        <taxon>Heunggongvirae</taxon>
        <taxon>Uroviricota</taxon>
        <taxon>Caudoviricetes</taxon>
    </lineage>
</organism>
<reference evidence="2" key="1">
    <citation type="journal article" date="2021" name="Proc. Natl. Acad. Sci. U.S.A.">
        <title>A Catalog of Tens of Thousands of Viruses from Human Metagenomes Reveals Hidden Associations with Chronic Diseases.</title>
        <authorList>
            <person name="Tisza M.J."/>
            <person name="Buck C.B."/>
        </authorList>
    </citation>
    <scope>NUCLEOTIDE SEQUENCE</scope>
    <source>
        <strain evidence="2">Ctlzn3</strain>
    </source>
</reference>
<protein>
    <recommendedName>
        <fullName evidence="3">DUF3892 domain-containing protein</fullName>
    </recommendedName>
</protein>
<evidence type="ECO:0008006" key="3">
    <source>
        <dbReference type="Google" id="ProtNLM"/>
    </source>
</evidence>